<gene>
    <name evidence="5" type="ORF">G7057_01115</name>
</gene>
<protein>
    <submittedName>
        <fullName evidence="5">Restriction endonuclease subunit S</fullName>
    </submittedName>
</protein>
<evidence type="ECO:0000256" key="3">
    <source>
        <dbReference type="ARBA" id="ARBA00023125"/>
    </source>
</evidence>
<dbReference type="InterPro" id="IPR052021">
    <property type="entry name" value="Type-I_RS_S_subunit"/>
</dbReference>
<keyword evidence="2" id="KW-0680">Restriction system</keyword>
<sequence length="416" mass="47251">MSKNKKMIVPKLRFFQFKNHPAWSIDKLGNLAVAINERAGTKKYILMSVTSGVGLVPQVEKFGREIAGSSYKNYYVIKENDFAYNKSATKQFPEGYISMLTGYKEAALPNSIFTCFRIANRGCDLKFFDHLFQNNYHGSWLRKYIEVGGRAHGALSFNIKHLWDMPIALPRFEEQQKIADCLTSLDELIATEDKKLSTLREHKKGLMQKLFPTEGEALPEWRFPEFRSTGEWNYSEMDKEATIVMGSSPKSEFYNENNNGLPLIQGNADIKNRVSAPRIFTSQLTQECQIGDILISVRAPAGTVAMSIHHACIGRGIAAIRANKNNSQEFIYQWLFSFESQWHKVSQGGTFDAINSSDIRKLKIRLPFKHEQQKIANCLSSIDELIDAQIEKIETLKTHKAGLMQGLFLSIEEVGE</sequence>
<dbReference type="RefSeq" id="WP_166160646.1">
    <property type="nucleotide sequence ID" value="NZ_CP049740.1"/>
</dbReference>
<evidence type="ECO:0000259" key="4">
    <source>
        <dbReference type="Pfam" id="PF01420"/>
    </source>
</evidence>
<dbReference type="PANTHER" id="PTHR30408:SF12">
    <property type="entry name" value="TYPE I RESTRICTION ENZYME MJAVIII SPECIFICITY SUBUNIT"/>
    <property type="match status" value="1"/>
</dbReference>
<dbReference type="REBASE" id="382970">
    <property type="entry name" value="S.Jar9157I"/>
</dbReference>
<dbReference type="Pfam" id="PF01420">
    <property type="entry name" value="Methylase_S"/>
    <property type="match status" value="2"/>
</dbReference>
<organism evidence="5 6">
    <name type="scientific">Jeotgalibaca arthritidis</name>
    <dbReference type="NCBI Taxonomy" id="1868794"/>
    <lineage>
        <taxon>Bacteria</taxon>
        <taxon>Bacillati</taxon>
        <taxon>Bacillota</taxon>
        <taxon>Bacilli</taxon>
        <taxon>Lactobacillales</taxon>
        <taxon>Carnobacteriaceae</taxon>
        <taxon>Jeotgalibaca</taxon>
    </lineage>
</organism>
<dbReference type="InterPro" id="IPR000055">
    <property type="entry name" value="Restrct_endonuc_typeI_TRD"/>
</dbReference>
<dbReference type="CDD" id="cd17494">
    <property type="entry name" value="RMtype1_S_Sma198ORF994P-TRD2-CR2_like"/>
    <property type="match status" value="1"/>
</dbReference>
<keyword evidence="5" id="KW-0378">Hydrolase</keyword>
<keyword evidence="3" id="KW-0238">DNA-binding</keyword>
<evidence type="ECO:0000256" key="1">
    <source>
        <dbReference type="ARBA" id="ARBA00010923"/>
    </source>
</evidence>
<dbReference type="KEGG" id="jar:G7057_01115"/>
<dbReference type="Proteomes" id="UP000501451">
    <property type="component" value="Chromosome"/>
</dbReference>
<keyword evidence="5" id="KW-0540">Nuclease</keyword>
<dbReference type="InterPro" id="IPR044946">
    <property type="entry name" value="Restrct_endonuc_typeI_TRD_sf"/>
</dbReference>
<dbReference type="AlphaFoldDB" id="A0A6G7K7H3"/>
<dbReference type="GO" id="GO:0009307">
    <property type="term" value="P:DNA restriction-modification system"/>
    <property type="evidence" value="ECO:0007669"/>
    <property type="project" value="UniProtKB-KW"/>
</dbReference>
<feature type="domain" description="Type I restriction modification DNA specificity" evidence="4">
    <location>
        <begin position="69"/>
        <end position="199"/>
    </location>
</feature>
<dbReference type="GO" id="GO:0004519">
    <property type="term" value="F:endonuclease activity"/>
    <property type="evidence" value="ECO:0007669"/>
    <property type="project" value="UniProtKB-KW"/>
</dbReference>
<accession>A0A6G7K7H3</accession>
<evidence type="ECO:0000313" key="6">
    <source>
        <dbReference type="Proteomes" id="UP000501451"/>
    </source>
</evidence>
<dbReference type="Gene3D" id="1.10.287.1120">
    <property type="entry name" value="Bipartite methylase S protein"/>
    <property type="match status" value="1"/>
</dbReference>
<dbReference type="GO" id="GO:0003677">
    <property type="term" value="F:DNA binding"/>
    <property type="evidence" value="ECO:0007669"/>
    <property type="project" value="UniProtKB-KW"/>
</dbReference>
<comment type="similarity">
    <text evidence="1">Belongs to the type-I restriction system S methylase family.</text>
</comment>
<keyword evidence="5" id="KW-0255">Endonuclease</keyword>
<dbReference type="PANTHER" id="PTHR30408">
    <property type="entry name" value="TYPE-1 RESTRICTION ENZYME ECOKI SPECIFICITY PROTEIN"/>
    <property type="match status" value="1"/>
</dbReference>
<evidence type="ECO:0000313" key="5">
    <source>
        <dbReference type="EMBL" id="QII81206.1"/>
    </source>
</evidence>
<reference evidence="5 6" key="1">
    <citation type="journal article" date="2017" name="Int. J. Syst. Evol. Microbiol.">
        <title>Jeotgalibaca porci sp. nov. and Jeotgalibaca arthritidis sp. nov., isolated from pigs, and emended description of the genus Jeotgalibaca.</title>
        <authorList>
            <person name="Zamora L."/>
            <person name="Perez-Sancho M."/>
            <person name="Dominguez L."/>
            <person name="Fernandez-Garayzabal J.F."/>
            <person name="Vela A.I."/>
        </authorList>
    </citation>
    <scope>NUCLEOTIDE SEQUENCE [LARGE SCALE GENOMIC DNA]</scope>
    <source>
        <strain evidence="5 6">CECT 9157</strain>
    </source>
</reference>
<dbReference type="EMBL" id="CP049740">
    <property type="protein sequence ID" value="QII81206.1"/>
    <property type="molecule type" value="Genomic_DNA"/>
</dbReference>
<dbReference type="Gene3D" id="3.90.220.20">
    <property type="entry name" value="DNA methylase specificity domains"/>
    <property type="match status" value="2"/>
</dbReference>
<name>A0A6G7K7H3_9LACT</name>
<dbReference type="SUPFAM" id="SSF116734">
    <property type="entry name" value="DNA methylase specificity domain"/>
    <property type="match status" value="2"/>
</dbReference>
<evidence type="ECO:0000256" key="2">
    <source>
        <dbReference type="ARBA" id="ARBA00022747"/>
    </source>
</evidence>
<keyword evidence="6" id="KW-1185">Reference proteome</keyword>
<feature type="domain" description="Type I restriction modification DNA specificity" evidence="4">
    <location>
        <begin position="235"/>
        <end position="394"/>
    </location>
</feature>
<proteinExistence type="inferred from homology"/>